<dbReference type="CDD" id="cd12148">
    <property type="entry name" value="fungal_TF_MHR"/>
    <property type="match status" value="1"/>
</dbReference>
<keyword evidence="2" id="KW-1185">Reference proteome</keyword>
<accession>A0A9W9M9L3</accession>
<evidence type="ECO:0000313" key="1">
    <source>
        <dbReference type="EMBL" id="KAJ5194906.1"/>
    </source>
</evidence>
<sequence>MRSKRKGITSPIWRTLLPRARTVRTGAWYDSKACFYIFNFTFKNVILCLLTVGRIDKHFHVPNGSEIRQSVGTSRGFGRKWSADEIVFRNSNPTAPNALRTQLWVLICVADGLLGIITSLPPVTSLHKQAKDQTIISNGTVQSRIYLSRLIEIAGKIQNLDDMNTAYGSSTDLYTPSLELIRELKSLASQTPEHWWLRDPGHVKPENIVQFIHYYLVMRAHLPFIMRQASGEEFLYGLCTCMDACESVVQRYQELRGALPPGFFLAGMLDLQAFTATVILLLTSHSTSHSSPSTTRFKLRIDKPKIESEMRKVIKLMRERSNGTCGSRLAQDNVTTLCSLIELLQENDNSDQEHQLTLRVPLLGKLHVRRKPQPGELRLFQGSSEQGINKPNEQLAPAALGTDASMGTALAVEEDLQWDNLSWCIENIHENFLQDFMAEDFD</sequence>
<dbReference type="AlphaFoldDB" id="A0A9W9M9L3"/>
<evidence type="ECO:0000313" key="2">
    <source>
        <dbReference type="Proteomes" id="UP001150904"/>
    </source>
</evidence>
<dbReference type="GeneID" id="83182707"/>
<dbReference type="Proteomes" id="UP001150904">
    <property type="component" value="Unassembled WGS sequence"/>
</dbReference>
<evidence type="ECO:0008006" key="3">
    <source>
        <dbReference type="Google" id="ProtNLM"/>
    </source>
</evidence>
<protein>
    <recommendedName>
        <fullName evidence="3">Transcription factor domain-containing protein</fullName>
    </recommendedName>
</protein>
<proteinExistence type="predicted"/>
<dbReference type="EMBL" id="JAPQKR010000015">
    <property type="protein sequence ID" value="KAJ5194906.1"/>
    <property type="molecule type" value="Genomic_DNA"/>
</dbReference>
<reference evidence="1" key="2">
    <citation type="journal article" date="2023" name="IMA Fungus">
        <title>Comparative genomic study of the Penicillium genus elucidates a diverse pangenome and 15 lateral gene transfer events.</title>
        <authorList>
            <person name="Petersen C."/>
            <person name="Sorensen T."/>
            <person name="Nielsen M.R."/>
            <person name="Sondergaard T.E."/>
            <person name="Sorensen J.L."/>
            <person name="Fitzpatrick D.A."/>
            <person name="Frisvad J.C."/>
            <person name="Nielsen K.L."/>
        </authorList>
    </citation>
    <scope>NUCLEOTIDE SEQUENCE</scope>
    <source>
        <strain evidence="1">IBT 15544</strain>
    </source>
</reference>
<dbReference type="OrthoDB" id="6509908at2759"/>
<dbReference type="RefSeq" id="XP_058305394.1">
    <property type="nucleotide sequence ID" value="XM_058455406.1"/>
</dbReference>
<gene>
    <name evidence="1" type="ORF">N7498_008344</name>
</gene>
<reference evidence="1" key="1">
    <citation type="submission" date="2022-12" db="EMBL/GenBank/DDBJ databases">
        <authorList>
            <person name="Petersen C."/>
        </authorList>
    </citation>
    <scope>NUCLEOTIDE SEQUENCE</scope>
    <source>
        <strain evidence="1">IBT 15544</strain>
    </source>
</reference>
<name>A0A9W9M9L3_9EURO</name>
<organism evidence="1 2">
    <name type="scientific">Penicillium cinerascens</name>
    <dbReference type="NCBI Taxonomy" id="70096"/>
    <lineage>
        <taxon>Eukaryota</taxon>
        <taxon>Fungi</taxon>
        <taxon>Dikarya</taxon>
        <taxon>Ascomycota</taxon>
        <taxon>Pezizomycotina</taxon>
        <taxon>Eurotiomycetes</taxon>
        <taxon>Eurotiomycetidae</taxon>
        <taxon>Eurotiales</taxon>
        <taxon>Aspergillaceae</taxon>
        <taxon>Penicillium</taxon>
    </lineage>
</organism>
<comment type="caution">
    <text evidence="1">The sequence shown here is derived from an EMBL/GenBank/DDBJ whole genome shotgun (WGS) entry which is preliminary data.</text>
</comment>
<dbReference type="PANTHER" id="PTHR47840:SF3">
    <property type="entry name" value="ZN(II)2CYS6 TRANSCRIPTION FACTOR (EUROFUNG)"/>
    <property type="match status" value="1"/>
</dbReference>
<dbReference type="PANTHER" id="PTHR47840">
    <property type="entry name" value="ZN(II)2CYS6 TRANSCRIPTION FACTOR (EUROFUNG)-RELATED"/>
    <property type="match status" value="1"/>
</dbReference>